<name>A0A8J2S9D5_9STRA</name>
<dbReference type="Proteomes" id="UP000789595">
    <property type="component" value="Unassembled WGS sequence"/>
</dbReference>
<evidence type="ECO:0000313" key="1">
    <source>
        <dbReference type="EMBL" id="CAH0366123.1"/>
    </source>
</evidence>
<organism evidence="1 2">
    <name type="scientific">Pelagomonas calceolata</name>
    <dbReference type="NCBI Taxonomy" id="35677"/>
    <lineage>
        <taxon>Eukaryota</taxon>
        <taxon>Sar</taxon>
        <taxon>Stramenopiles</taxon>
        <taxon>Ochrophyta</taxon>
        <taxon>Pelagophyceae</taxon>
        <taxon>Pelagomonadales</taxon>
        <taxon>Pelagomonadaceae</taxon>
        <taxon>Pelagomonas</taxon>
    </lineage>
</organism>
<evidence type="ECO:0000313" key="2">
    <source>
        <dbReference type="Proteomes" id="UP000789595"/>
    </source>
</evidence>
<gene>
    <name evidence="1" type="ORF">PECAL_1P25970</name>
</gene>
<comment type="caution">
    <text evidence="1">The sequence shown here is derived from an EMBL/GenBank/DDBJ whole genome shotgun (WGS) entry which is preliminary data.</text>
</comment>
<keyword evidence="2" id="KW-1185">Reference proteome</keyword>
<dbReference type="AlphaFoldDB" id="A0A8J2S9D5"/>
<accession>A0A8J2S9D5</accession>
<reference evidence="1" key="1">
    <citation type="submission" date="2021-11" db="EMBL/GenBank/DDBJ databases">
        <authorList>
            <consortium name="Genoscope - CEA"/>
            <person name="William W."/>
        </authorList>
    </citation>
    <scope>NUCLEOTIDE SEQUENCE</scope>
</reference>
<sequence length="284" mass="31044">MRGTACTAMNGCSDIYIYTLFARCAEAIKRRGDGGAIIDTLPASMRDRVRAARWSARCRGPPHNAHWPERIDKFSFSHSRWKLECWRCDKRWIADSNVGDEKPSNWHTWEGHPRPKIAGDDGCAVPGHAFGVEGLRERYARFPGDLTTLWDEGQCTTVLSEKLTAAGCLADDVVNRTAEDICASYFKPDDPYVECRECFALDWRHGVGAGLLAAQKGWEPPAADEATSATTIGVFRAVVDASVDDAIAAAAAEAPPRLGEAVATLPYGARAVEPLGNGNVRYIF</sequence>
<dbReference type="EMBL" id="CAKKNE010000001">
    <property type="protein sequence ID" value="CAH0366123.1"/>
    <property type="molecule type" value="Genomic_DNA"/>
</dbReference>
<protein>
    <submittedName>
        <fullName evidence="1">Uncharacterized protein</fullName>
    </submittedName>
</protein>
<proteinExistence type="predicted"/>